<evidence type="ECO:0000313" key="6">
    <source>
        <dbReference type="EMBL" id="MXP48065.1"/>
    </source>
</evidence>
<protein>
    <recommendedName>
        <fullName evidence="5">NlpC/P60 domain-containing protein</fullName>
    </recommendedName>
</protein>
<reference evidence="6 7" key="1">
    <citation type="submission" date="2019-12" db="EMBL/GenBank/DDBJ databases">
        <title>Genomic-based taxomic classification of the family Erythrobacteraceae.</title>
        <authorList>
            <person name="Xu L."/>
        </authorList>
    </citation>
    <scope>NUCLEOTIDE SEQUENCE [LARGE SCALE GENOMIC DNA]</scope>
    <source>
        <strain evidence="6 7">SW-109</strain>
    </source>
</reference>
<dbReference type="GO" id="GO:0006508">
    <property type="term" value="P:proteolysis"/>
    <property type="evidence" value="ECO:0007669"/>
    <property type="project" value="UniProtKB-KW"/>
</dbReference>
<keyword evidence="3" id="KW-0378">Hydrolase</keyword>
<dbReference type="Pfam" id="PF00877">
    <property type="entry name" value="NLPC_P60"/>
    <property type="match status" value="1"/>
</dbReference>
<evidence type="ECO:0000259" key="5">
    <source>
        <dbReference type="PROSITE" id="PS51935"/>
    </source>
</evidence>
<dbReference type="AlphaFoldDB" id="A0A6I4V2V9"/>
<dbReference type="SUPFAM" id="SSF54001">
    <property type="entry name" value="Cysteine proteinases"/>
    <property type="match status" value="1"/>
</dbReference>
<name>A0A6I4V2V9_9SPHN</name>
<evidence type="ECO:0000256" key="2">
    <source>
        <dbReference type="ARBA" id="ARBA00022670"/>
    </source>
</evidence>
<feature type="domain" description="NlpC/P60" evidence="5">
    <location>
        <begin position="2"/>
        <end position="137"/>
    </location>
</feature>
<keyword evidence="2" id="KW-0645">Protease</keyword>
<dbReference type="InterPro" id="IPR038765">
    <property type="entry name" value="Papain-like_cys_pep_sf"/>
</dbReference>
<comment type="similarity">
    <text evidence="1">Belongs to the peptidase C40 family.</text>
</comment>
<dbReference type="EMBL" id="WTYP01000002">
    <property type="protein sequence ID" value="MXP48065.1"/>
    <property type="molecule type" value="Genomic_DNA"/>
</dbReference>
<dbReference type="Proteomes" id="UP000471435">
    <property type="component" value="Unassembled WGS sequence"/>
</dbReference>
<sequence length="137" mass="14394">MTADQERLAAAAEGLVGVPFQLHGRDILYGVDCVGLVLLALSAVGRKVPSLSGYGLRNADYSFVPDIASSAGLGPAAGVIERGDILVVRPGPGQRHLLIAAGPLRFIHAHVGLGRVVSAAGPLQWPVINKFRLNERR</sequence>
<dbReference type="PROSITE" id="PS51935">
    <property type="entry name" value="NLPC_P60"/>
    <property type="match status" value="1"/>
</dbReference>
<dbReference type="OrthoDB" id="8481272at2"/>
<gene>
    <name evidence="6" type="ORF">GRI43_11780</name>
</gene>
<organism evidence="6 7">
    <name type="scientific">Pontixanthobacter luteolus</name>
    <dbReference type="NCBI Taxonomy" id="295089"/>
    <lineage>
        <taxon>Bacteria</taxon>
        <taxon>Pseudomonadati</taxon>
        <taxon>Pseudomonadota</taxon>
        <taxon>Alphaproteobacteria</taxon>
        <taxon>Sphingomonadales</taxon>
        <taxon>Erythrobacteraceae</taxon>
        <taxon>Pontixanthobacter</taxon>
    </lineage>
</organism>
<dbReference type="InterPro" id="IPR000064">
    <property type="entry name" value="NLP_P60_dom"/>
</dbReference>
<evidence type="ECO:0000256" key="3">
    <source>
        <dbReference type="ARBA" id="ARBA00022801"/>
    </source>
</evidence>
<accession>A0A6I4V2V9</accession>
<keyword evidence="4" id="KW-0788">Thiol protease</keyword>
<evidence type="ECO:0000256" key="1">
    <source>
        <dbReference type="ARBA" id="ARBA00007074"/>
    </source>
</evidence>
<dbReference type="Gene3D" id="3.90.1720.10">
    <property type="entry name" value="endopeptidase domain like (from Nostoc punctiforme)"/>
    <property type="match status" value="1"/>
</dbReference>
<proteinExistence type="inferred from homology"/>
<evidence type="ECO:0000256" key="4">
    <source>
        <dbReference type="ARBA" id="ARBA00022807"/>
    </source>
</evidence>
<keyword evidence="7" id="KW-1185">Reference proteome</keyword>
<evidence type="ECO:0000313" key="7">
    <source>
        <dbReference type="Proteomes" id="UP000471435"/>
    </source>
</evidence>
<comment type="caution">
    <text evidence="6">The sequence shown here is derived from an EMBL/GenBank/DDBJ whole genome shotgun (WGS) entry which is preliminary data.</text>
</comment>
<dbReference type="GO" id="GO:0008234">
    <property type="term" value="F:cysteine-type peptidase activity"/>
    <property type="evidence" value="ECO:0007669"/>
    <property type="project" value="UniProtKB-KW"/>
</dbReference>
<dbReference type="RefSeq" id="WP_160731287.1">
    <property type="nucleotide sequence ID" value="NZ_WTYP01000002.1"/>
</dbReference>